<gene>
    <name evidence="6" type="ORF">H8730_15300</name>
</gene>
<comment type="caution">
    <text evidence="6">The sequence shown here is derived from an EMBL/GenBank/DDBJ whole genome shotgun (WGS) entry which is preliminary data.</text>
</comment>
<dbReference type="InterPro" id="IPR008929">
    <property type="entry name" value="Chondroitin_lyas"/>
</dbReference>
<dbReference type="InterPro" id="IPR012480">
    <property type="entry name" value="Hepar_II_III_C"/>
</dbReference>
<evidence type="ECO:0000256" key="4">
    <source>
        <dbReference type="ARBA" id="ARBA00023239"/>
    </source>
</evidence>
<accession>A0A926I325</accession>
<keyword evidence="2" id="KW-0732">Signal</keyword>
<proteinExistence type="predicted"/>
<name>A0A926I325_9FIRM</name>
<evidence type="ECO:0000313" key="6">
    <source>
        <dbReference type="EMBL" id="MBC8544910.1"/>
    </source>
</evidence>
<dbReference type="EMBL" id="JACRSQ010000036">
    <property type="protein sequence ID" value="MBC8544910.1"/>
    <property type="molecule type" value="Genomic_DNA"/>
</dbReference>
<dbReference type="GO" id="GO:0016829">
    <property type="term" value="F:lyase activity"/>
    <property type="evidence" value="ECO:0007669"/>
    <property type="project" value="UniProtKB-KW"/>
</dbReference>
<dbReference type="RefSeq" id="WP_249290111.1">
    <property type="nucleotide sequence ID" value="NZ_JACRSQ010000036.1"/>
</dbReference>
<evidence type="ECO:0000313" key="7">
    <source>
        <dbReference type="Proteomes" id="UP000657006"/>
    </source>
</evidence>
<dbReference type="Proteomes" id="UP000657006">
    <property type="component" value="Unassembled WGS sequence"/>
</dbReference>
<keyword evidence="7" id="KW-1185">Reference proteome</keyword>
<protein>
    <submittedName>
        <fullName evidence="6">Heparinase II/III family protein</fullName>
    </submittedName>
</protein>
<dbReference type="PANTHER" id="PTHR39210:SF1">
    <property type="entry name" value="HEPARIN-SULFATE LYASE"/>
    <property type="match status" value="1"/>
</dbReference>
<dbReference type="AlphaFoldDB" id="A0A926I325"/>
<dbReference type="GO" id="GO:0042597">
    <property type="term" value="C:periplasmic space"/>
    <property type="evidence" value="ECO:0007669"/>
    <property type="project" value="UniProtKB-SubCell"/>
</dbReference>
<sequence length="749" mass="85665">MKATAINTAESILEPFWDPELCAIDRWTVNGNAETGTELAQGWCNVSFEWQNSKDQELVLAISKRYEPPVDVSRYDMLLLSAMVSNGCAIRIEAETDRGLLSIRSAPFGQEKQEIALPVEESAQLYSLRIEVYAAECRTGMGWLNWVGLQNSQRLLDHLAQFQYDPAWEGSLYPVETPVSFAPCYGIFISEEQLEKIRTLYEEKKMKGVPSPFAPNTSYDKYFAPETCIHDFVNFWQDTRYCRVRDNQHYLIRNGLRAAMYGILEKDAASLHLAARYAMSILACTHWDDGMICDFPVGSWEHRCFVQSLCLYDLVFIYDLAHEFFMPSAKSRLFRRLAEEGLASINYNAWRHEYIFENNQLIWFSHGRMAAYALLLKEWPRVAPYMEIAYGDIVENIQKTVLPDGGYVEGPTYFTCVGANGGQALYLYARALGKRLEEVTPENLLASVDFADALLSTDDDQDMIPICDAHSTLSQTHLAFMAYLLKDSPWVNIFGKSVARSGGLADDYFALMVQSMELKSRAEVRPFVLMREMNLASSHRFWKGKAVKMVVLGNRSGAGHAHEDKGSFILEYAGQTFAMDPGTCDYSSSYSMIYKQCQRHNVLVPAGTKARVAAENPCMETISLHGSGDEQRFQVFLNAGMAYRQYYERWTRTIQSRQPNEFVILDEYELREECGCDRVEFLWNTMLPVERREDCVVIYGKNGKAVVHIPENCRCEFRKLEMFQEKFLNQIVFIRQGNSSIIRTVIELI</sequence>
<reference evidence="6" key="1">
    <citation type="submission" date="2020-08" db="EMBL/GenBank/DDBJ databases">
        <title>Genome public.</title>
        <authorList>
            <person name="Liu C."/>
            <person name="Sun Q."/>
        </authorList>
    </citation>
    <scope>NUCLEOTIDE SEQUENCE</scope>
    <source>
        <strain evidence="6">NSJ-32</strain>
    </source>
</reference>
<keyword evidence="3" id="KW-0574">Periplasm</keyword>
<organism evidence="6 7">
    <name type="scientific">Bianquea renquensis</name>
    <dbReference type="NCBI Taxonomy" id="2763661"/>
    <lineage>
        <taxon>Bacteria</taxon>
        <taxon>Bacillati</taxon>
        <taxon>Bacillota</taxon>
        <taxon>Clostridia</taxon>
        <taxon>Eubacteriales</taxon>
        <taxon>Bianqueaceae</taxon>
        <taxon>Bianquea</taxon>
    </lineage>
</organism>
<dbReference type="Gene3D" id="2.70.98.70">
    <property type="match status" value="1"/>
</dbReference>
<keyword evidence="4" id="KW-0456">Lyase</keyword>
<evidence type="ECO:0000256" key="2">
    <source>
        <dbReference type="ARBA" id="ARBA00022729"/>
    </source>
</evidence>
<evidence type="ECO:0000259" key="5">
    <source>
        <dbReference type="Pfam" id="PF07940"/>
    </source>
</evidence>
<comment type="subcellular location">
    <subcellularLocation>
        <location evidence="1">Periplasm</location>
    </subcellularLocation>
</comment>
<dbReference type="Pfam" id="PF07940">
    <property type="entry name" value="Hepar_II_III_C"/>
    <property type="match status" value="1"/>
</dbReference>
<evidence type="ECO:0000256" key="3">
    <source>
        <dbReference type="ARBA" id="ARBA00022764"/>
    </source>
</evidence>
<dbReference type="PANTHER" id="PTHR39210">
    <property type="entry name" value="HEPARIN-SULFATE LYASE"/>
    <property type="match status" value="1"/>
</dbReference>
<feature type="domain" description="Heparinase II/III-like C-terminal" evidence="5">
    <location>
        <begin position="551"/>
        <end position="675"/>
    </location>
</feature>
<dbReference type="Gene3D" id="1.50.10.100">
    <property type="entry name" value="Chondroitin AC/alginate lyase"/>
    <property type="match status" value="1"/>
</dbReference>
<evidence type="ECO:0000256" key="1">
    <source>
        <dbReference type="ARBA" id="ARBA00004418"/>
    </source>
</evidence>